<evidence type="ECO:0000313" key="9">
    <source>
        <dbReference type="EMBL" id="QDZ12392.1"/>
    </source>
</evidence>
<feature type="transmembrane region" description="Helical" evidence="7">
    <location>
        <begin position="134"/>
        <end position="154"/>
    </location>
</feature>
<dbReference type="InterPro" id="IPR011701">
    <property type="entry name" value="MFS"/>
</dbReference>
<feature type="transmembrane region" description="Helical" evidence="7">
    <location>
        <begin position="76"/>
        <end position="95"/>
    </location>
</feature>
<feature type="transmembrane region" description="Helical" evidence="7">
    <location>
        <begin position="301"/>
        <end position="322"/>
    </location>
</feature>
<dbReference type="SUPFAM" id="SSF103473">
    <property type="entry name" value="MFS general substrate transporter"/>
    <property type="match status" value="1"/>
</dbReference>
<feature type="transmembrane region" description="Helical" evidence="7">
    <location>
        <begin position="101"/>
        <end position="122"/>
    </location>
</feature>
<keyword evidence="6 7" id="KW-0472">Membrane</keyword>
<dbReference type="InterPro" id="IPR020846">
    <property type="entry name" value="MFS_dom"/>
</dbReference>
<evidence type="ECO:0000313" key="10">
    <source>
        <dbReference type="Proteomes" id="UP000315364"/>
    </source>
</evidence>
<dbReference type="Pfam" id="PF07690">
    <property type="entry name" value="MFS_1"/>
    <property type="match status" value="1"/>
</dbReference>
<reference evidence="9 10" key="1">
    <citation type="submission" date="2019-07" db="EMBL/GenBank/DDBJ databases">
        <title>Full genome sequence of Devosia sp. Gsoil 520.</title>
        <authorList>
            <person name="Im W.-T."/>
        </authorList>
    </citation>
    <scope>NUCLEOTIDE SEQUENCE [LARGE SCALE GENOMIC DNA]</scope>
    <source>
        <strain evidence="9 10">Gsoil 520</strain>
    </source>
</reference>
<name>A0A5B8LY73_9HYPH</name>
<evidence type="ECO:0000256" key="1">
    <source>
        <dbReference type="ARBA" id="ARBA00004651"/>
    </source>
</evidence>
<evidence type="ECO:0000256" key="3">
    <source>
        <dbReference type="ARBA" id="ARBA00022475"/>
    </source>
</evidence>
<keyword evidence="4 7" id="KW-0812">Transmembrane</keyword>
<evidence type="ECO:0000256" key="4">
    <source>
        <dbReference type="ARBA" id="ARBA00022692"/>
    </source>
</evidence>
<keyword evidence="2" id="KW-0813">Transport</keyword>
<evidence type="ECO:0000256" key="7">
    <source>
        <dbReference type="SAM" id="Phobius"/>
    </source>
</evidence>
<dbReference type="RefSeq" id="WP_146291380.1">
    <property type="nucleotide sequence ID" value="NZ_CP042304.1"/>
</dbReference>
<evidence type="ECO:0000256" key="5">
    <source>
        <dbReference type="ARBA" id="ARBA00022989"/>
    </source>
</evidence>
<organism evidence="9 10">
    <name type="scientific">Devosia ginsengisoli</name>
    <dbReference type="NCBI Taxonomy" id="400770"/>
    <lineage>
        <taxon>Bacteria</taxon>
        <taxon>Pseudomonadati</taxon>
        <taxon>Pseudomonadota</taxon>
        <taxon>Alphaproteobacteria</taxon>
        <taxon>Hyphomicrobiales</taxon>
        <taxon>Devosiaceae</taxon>
        <taxon>Devosia</taxon>
    </lineage>
</organism>
<dbReference type="OrthoDB" id="9807274at2"/>
<feature type="transmembrane region" description="Helical" evidence="7">
    <location>
        <begin position="354"/>
        <end position="380"/>
    </location>
</feature>
<evidence type="ECO:0000256" key="2">
    <source>
        <dbReference type="ARBA" id="ARBA00022448"/>
    </source>
</evidence>
<feature type="transmembrane region" description="Helical" evidence="7">
    <location>
        <begin position="329"/>
        <end position="348"/>
    </location>
</feature>
<dbReference type="PROSITE" id="PS50850">
    <property type="entry name" value="MFS"/>
    <property type="match status" value="1"/>
</dbReference>
<feature type="transmembrane region" description="Helical" evidence="7">
    <location>
        <begin position="195"/>
        <end position="214"/>
    </location>
</feature>
<accession>A0A5B8LY73</accession>
<feature type="transmembrane region" description="Helical" evidence="7">
    <location>
        <begin position="401"/>
        <end position="424"/>
    </location>
</feature>
<feature type="transmembrane region" description="Helical" evidence="7">
    <location>
        <begin position="472"/>
        <end position="492"/>
    </location>
</feature>
<dbReference type="KEGG" id="dea:FPZ08_17530"/>
<dbReference type="Proteomes" id="UP000315364">
    <property type="component" value="Chromosome"/>
</dbReference>
<protein>
    <submittedName>
        <fullName evidence="9">MFS transporter</fullName>
    </submittedName>
</protein>
<dbReference type="EMBL" id="CP042304">
    <property type="protein sequence ID" value="QDZ12392.1"/>
    <property type="molecule type" value="Genomic_DNA"/>
</dbReference>
<keyword evidence="10" id="KW-1185">Reference proteome</keyword>
<feature type="transmembrane region" description="Helical" evidence="7">
    <location>
        <begin position="160"/>
        <end position="183"/>
    </location>
</feature>
<dbReference type="InterPro" id="IPR036259">
    <property type="entry name" value="MFS_trans_sf"/>
</dbReference>
<dbReference type="PANTHER" id="PTHR42718:SF47">
    <property type="entry name" value="METHYL VIOLOGEN RESISTANCE PROTEIN SMVA"/>
    <property type="match status" value="1"/>
</dbReference>
<comment type="subcellular location">
    <subcellularLocation>
        <location evidence="1">Cell membrane</location>
        <topology evidence="1">Multi-pass membrane protein</topology>
    </subcellularLocation>
</comment>
<evidence type="ECO:0000259" key="8">
    <source>
        <dbReference type="PROSITE" id="PS50850"/>
    </source>
</evidence>
<dbReference type="GO" id="GO:0005886">
    <property type="term" value="C:plasma membrane"/>
    <property type="evidence" value="ECO:0007669"/>
    <property type="project" value="UniProtKB-SubCell"/>
</dbReference>
<dbReference type="AlphaFoldDB" id="A0A5B8LY73"/>
<sequence length="505" mass="51504">MSSPRNRWLVLLAVMLAFMPIVIDMTILHIAVPSLTLALGATGTEILWIIDIYPLMMAGLLVPMGTLADKVGHRRMLLIGLVIFLLASIAAAFAVSAAMLIAARVALALGASMVMPSILATIRQTFDDPKERGIALGLWGTMGSAGAALGPLAGGFLLEHFWWGSVFLINVPVMLVVWPLAFFTIPKRQPDGGGNWTIGQALILIAGLIATVYAIKSGFKSGTSPLVTGVTLVAGLGLLALFARQQLRSASPMLDLSLFARPAISMGMVIALVVSGALAGVELTIAQELQFVVGRSPLEAGLFMMPLVIASAVGGPLAGYLTGVVGLRAVAVLSLAIAAASLAGLGLSDFHDPGLVVIALMVALGLSLSIGLTASSIAIMGSAPVEKAGAAGSLEATGYELGAGLGITFFGVMLSASYAGAISLPVGLALALPPEASHSIGETMVAADRIGGEIDDTLIAAGRTAFTDAHGMVLLTAAALIGLLAVAVLVALRHYAEPTGEISAH</sequence>
<evidence type="ECO:0000256" key="6">
    <source>
        <dbReference type="ARBA" id="ARBA00023136"/>
    </source>
</evidence>
<keyword evidence="5 7" id="KW-1133">Transmembrane helix</keyword>
<dbReference type="Gene3D" id="1.20.1250.20">
    <property type="entry name" value="MFS general substrate transporter like domains"/>
    <property type="match status" value="2"/>
</dbReference>
<feature type="transmembrane region" description="Helical" evidence="7">
    <location>
        <begin position="226"/>
        <end position="243"/>
    </location>
</feature>
<feature type="transmembrane region" description="Helical" evidence="7">
    <location>
        <begin position="46"/>
        <end position="64"/>
    </location>
</feature>
<proteinExistence type="predicted"/>
<dbReference type="CDD" id="cd17321">
    <property type="entry name" value="MFS_MMR_MDR_like"/>
    <property type="match status" value="1"/>
</dbReference>
<keyword evidence="3" id="KW-1003">Cell membrane</keyword>
<gene>
    <name evidence="9" type="ORF">FPZ08_17530</name>
</gene>
<feature type="domain" description="Major facilitator superfamily (MFS) profile" evidence="8">
    <location>
        <begin position="10"/>
        <end position="494"/>
    </location>
</feature>
<feature type="transmembrane region" description="Helical" evidence="7">
    <location>
        <begin position="263"/>
        <end position="281"/>
    </location>
</feature>
<dbReference type="PANTHER" id="PTHR42718">
    <property type="entry name" value="MAJOR FACILITATOR SUPERFAMILY MULTIDRUG TRANSPORTER MFSC"/>
    <property type="match status" value="1"/>
</dbReference>
<dbReference type="GO" id="GO:0022857">
    <property type="term" value="F:transmembrane transporter activity"/>
    <property type="evidence" value="ECO:0007669"/>
    <property type="project" value="InterPro"/>
</dbReference>